<protein>
    <submittedName>
        <fullName evidence="2">Uncharacterized protein</fullName>
    </submittedName>
</protein>
<reference evidence="2" key="1">
    <citation type="submission" date="2015-08" db="EMBL/GenBank/DDBJ databases">
        <authorList>
            <person name="Babu N.S."/>
            <person name="Beckwith C.J."/>
            <person name="Beseler K.G."/>
            <person name="Brison A."/>
            <person name="Carone J.V."/>
            <person name="Caskin T.P."/>
            <person name="Diamond M."/>
            <person name="Durham M.E."/>
            <person name="Foxe J.M."/>
            <person name="Go M."/>
            <person name="Henderson B.A."/>
            <person name="Jones I.B."/>
            <person name="McGettigan J.A."/>
            <person name="Micheletti S.J."/>
            <person name="Nasrallah M.E."/>
            <person name="Ortiz D."/>
            <person name="Piller C.R."/>
            <person name="Privatt S.R."/>
            <person name="Schneider S.L."/>
            <person name="Sharp S."/>
            <person name="Smith T.C."/>
            <person name="Stanton J.D."/>
            <person name="Ullery H.E."/>
            <person name="Wilson R.J."/>
            <person name="Serrano M.G."/>
            <person name="Buck G."/>
            <person name="Lee V."/>
            <person name="Wang Y."/>
            <person name="Carvalho R."/>
            <person name="Voegtly L."/>
            <person name="Shi R."/>
            <person name="Duckworth R."/>
            <person name="Johnson A."/>
            <person name="Loviza R."/>
            <person name="Walstead R."/>
            <person name="Shah Z."/>
            <person name="Kiflezghi M."/>
            <person name="Wade K."/>
            <person name="Ball S.L."/>
            <person name="Bradley K.W."/>
            <person name="Asai D.J."/>
            <person name="Bowman C.A."/>
            <person name="Russell D.A."/>
            <person name="Pope W.H."/>
            <person name="Jacobs-Sera D."/>
            <person name="Hendrix R.W."/>
            <person name="Hatfull G.F."/>
        </authorList>
    </citation>
    <scope>NUCLEOTIDE SEQUENCE</scope>
</reference>
<feature type="non-terminal residue" evidence="2">
    <location>
        <position position="1"/>
    </location>
</feature>
<dbReference type="EMBL" id="GDKF01007100">
    <property type="protein sequence ID" value="JAT71522.1"/>
    <property type="molecule type" value="Transcribed_RNA"/>
</dbReference>
<feature type="region of interest" description="Disordered" evidence="1">
    <location>
        <begin position="254"/>
        <end position="277"/>
    </location>
</feature>
<organism evidence="2">
    <name type="scientific">Auxenochlorella protothecoides</name>
    <name type="common">Green microalga</name>
    <name type="synonym">Chlorella protothecoides</name>
    <dbReference type="NCBI Taxonomy" id="3075"/>
    <lineage>
        <taxon>Eukaryota</taxon>
        <taxon>Viridiplantae</taxon>
        <taxon>Chlorophyta</taxon>
        <taxon>core chlorophytes</taxon>
        <taxon>Trebouxiophyceae</taxon>
        <taxon>Chlorellales</taxon>
        <taxon>Chlorellaceae</taxon>
        <taxon>Auxenochlorella</taxon>
    </lineage>
</organism>
<feature type="region of interest" description="Disordered" evidence="1">
    <location>
        <begin position="51"/>
        <end position="89"/>
    </location>
</feature>
<dbReference type="AlphaFoldDB" id="A0A1D1ZX58"/>
<evidence type="ECO:0000313" key="2">
    <source>
        <dbReference type="EMBL" id="JAT71522.1"/>
    </source>
</evidence>
<gene>
    <name evidence="2" type="ORF">g.18311</name>
</gene>
<name>A0A1D1ZX58_AUXPR</name>
<sequence length="307" mass="33321">GNRGEVSGEFTFSTFDSEIWCSHGNSSEFSGPHLLPLRLLGRPLAPPRCNKTHRLTRTQPARKQCPISDQQREFPTDLGQPRGAVHAAHRPPLESRARALSSRCDLGTDCQPVPHPQKTKRTACFLTPSASNPSQTMRGVPPQSTASPQSAHRWWVAEPAYSGETEARFQENSHSPLSTPKFHADMGIIRSLSGPHLLPLRLQGGALGPSTVTDYEDKAHHNTMSNPRLPEKSPARSGPTAGCCACCASSRSALPTETSQPRPNRSHTHPVPSMPAPSWAACNRNPSYLCHRCLAQECSPSSQKGPS</sequence>
<feature type="compositionally biased region" description="Polar residues" evidence="1">
    <location>
        <begin position="130"/>
        <end position="150"/>
    </location>
</feature>
<feature type="region of interest" description="Disordered" evidence="1">
    <location>
        <begin position="130"/>
        <end position="151"/>
    </location>
</feature>
<evidence type="ECO:0000256" key="1">
    <source>
        <dbReference type="SAM" id="MobiDB-lite"/>
    </source>
</evidence>
<accession>A0A1D1ZX58</accession>
<proteinExistence type="predicted"/>